<reference evidence="1" key="2">
    <citation type="submission" date="2022-06" db="UniProtKB">
        <authorList>
            <consortium name="EnsemblMetazoa"/>
        </authorList>
    </citation>
    <scope>IDENTIFICATION</scope>
    <source>
        <strain evidence="1">PS312</strain>
    </source>
</reference>
<reference evidence="2" key="1">
    <citation type="journal article" date="2008" name="Nat. Genet.">
        <title>The Pristionchus pacificus genome provides a unique perspective on nematode lifestyle and parasitism.</title>
        <authorList>
            <person name="Dieterich C."/>
            <person name="Clifton S.W."/>
            <person name="Schuster L.N."/>
            <person name="Chinwalla A."/>
            <person name="Delehaunty K."/>
            <person name="Dinkelacker I."/>
            <person name="Fulton L."/>
            <person name="Fulton R."/>
            <person name="Godfrey J."/>
            <person name="Minx P."/>
            <person name="Mitreva M."/>
            <person name="Roeseler W."/>
            <person name="Tian H."/>
            <person name="Witte H."/>
            <person name="Yang S.P."/>
            <person name="Wilson R.K."/>
            <person name="Sommer R.J."/>
        </authorList>
    </citation>
    <scope>NUCLEOTIDE SEQUENCE [LARGE SCALE GENOMIC DNA]</scope>
    <source>
        <strain evidence="2">PS312</strain>
    </source>
</reference>
<evidence type="ECO:0000313" key="1">
    <source>
        <dbReference type="EnsemblMetazoa" id="PPA40002.1"/>
    </source>
</evidence>
<dbReference type="PANTHER" id="PTHR22943">
    <property type="entry name" value="7-TRANSMEMBRANE DOMAIN RECEPTOR C.ELEGANS"/>
    <property type="match status" value="1"/>
</dbReference>
<name>A0A2A6BIQ4_PRIPA</name>
<dbReference type="AlphaFoldDB" id="A0A2A6BIQ4"/>
<accession>A0A2A6BIQ4</accession>
<sequence length="334" mass="37977">MLFPIIFHKAFVYSLAVISLLANSTLLLLLRHVTSKPLGNYKVLLFAFAVTDIFISLFHAWYIPIFVLGDFGYAFFGYETMYKDGPISSNADLIYAVVFFVPFCLLCLHFIYRYCSLVKLSLRSFSGTARFHIFAVFCALYIIIYTLSVHWITSIGTIKGIAERQRGLVAEYEARAGGRELHVRSLNYLEDDGQRINKIQVVKLFTASSIGRHHITGIVMEISVRRLHVHLFRALIIQFVIPVIFSLIPMTLIFGLPATGIYLGQWGNVFGLLSSVFPALDPILIILTIGRFRSTLLRWVDIMMGTTARRNEKRAEAQSKSHFSMMINRSTRSL</sequence>
<keyword evidence="2" id="KW-1185">Reference proteome</keyword>
<dbReference type="OrthoDB" id="5910812at2759"/>
<dbReference type="PANTHER" id="PTHR22943:SF248">
    <property type="entry name" value="SEVEN TM RECEPTOR"/>
    <property type="match status" value="1"/>
</dbReference>
<gene>
    <name evidence="1" type="primary">WBGene00278371</name>
</gene>
<organism evidence="1 2">
    <name type="scientific">Pristionchus pacificus</name>
    <name type="common">Parasitic nematode worm</name>
    <dbReference type="NCBI Taxonomy" id="54126"/>
    <lineage>
        <taxon>Eukaryota</taxon>
        <taxon>Metazoa</taxon>
        <taxon>Ecdysozoa</taxon>
        <taxon>Nematoda</taxon>
        <taxon>Chromadorea</taxon>
        <taxon>Rhabditida</taxon>
        <taxon>Rhabditina</taxon>
        <taxon>Diplogasteromorpha</taxon>
        <taxon>Diplogasteroidea</taxon>
        <taxon>Neodiplogasteridae</taxon>
        <taxon>Pristionchus</taxon>
    </lineage>
</organism>
<dbReference type="SUPFAM" id="SSF81321">
    <property type="entry name" value="Family A G protein-coupled receptor-like"/>
    <property type="match status" value="1"/>
</dbReference>
<protein>
    <submittedName>
        <fullName evidence="1">G protein-coupled receptor</fullName>
    </submittedName>
</protein>
<evidence type="ECO:0000313" key="2">
    <source>
        <dbReference type="Proteomes" id="UP000005239"/>
    </source>
</evidence>
<accession>A0A8R1YY18</accession>
<dbReference type="InterPro" id="IPR019428">
    <property type="entry name" value="7TM_GPCR_serpentine_rcpt_Str"/>
</dbReference>
<dbReference type="EnsemblMetazoa" id="PPA40002.1">
    <property type="protein sequence ID" value="PPA40002.1"/>
    <property type="gene ID" value="WBGene00278371"/>
</dbReference>
<proteinExistence type="predicted"/>
<dbReference type="Proteomes" id="UP000005239">
    <property type="component" value="Unassembled WGS sequence"/>
</dbReference>
<dbReference type="Pfam" id="PF10326">
    <property type="entry name" value="7TM_GPCR_Str"/>
    <property type="match status" value="1"/>
</dbReference>